<dbReference type="Proteomes" id="UP000190037">
    <property type="component" value="Unassembled WGS sequence"/>
</dbReference>
<dbReference type="AlphaFoldDB" id="A0A1T3NU19"/>
<reference evidence="1 2" key="1">
    <citation type="submission" date="2017-03" db="EMBL/GenBank/DDBJ databases">
        <title>Draft genome sequence of Streptomyces scabrisporus NF3, endophyte isolated from Amphipterygium adstringens.</title>
        <authorList>
            <person name="Vazquez M."/>
            <person name="Ceapa C.D."/>
            <person name="Rodriguez Luna D."/>
            <person name="Sanchez Esquivel S."/>
        </authorList>
    </citation>
    <scope>NUCLEOTIDE SEQUENCE [LARGE SCALE GENOMIC DNA]</scope>
    <source>
        <strain evidence="1 2">NF3</strain>
    </source>
</reference>
<dbReference type="RefSeq" id="WP_078974545.1">
    <property type="nucleotide sequence ID" value="NZ_MWQN01000001.1"/>
</dbReference>
<sequence>MSYRVQYTNEAEDGLKPLSSGRIRAFKDAVDATIGRAPYASGSTQVGGDPDRREATITGVFVRYTVSAGVLVVTVTRTVAL</sequence>
<organism evidence="1 2">
    <name type="scientific">Embleya scabrispora</name>
    <dbReference type="NCBI Taxonomy" id="159449"/>
    <lineage>
        <taxon>Bacteria</taxon>
        <taxon>Bacillati</taxon>
        <taxon>Actinomycetota</taxon>
        <taxon>Actinomycetes</taxon>
        <taxon>Kitasatosporales</taxon>
        <taxon>Streptomycetaceae</taxon>
        <taxon>Embleya</taxon>
    </lineage>
</organism>
<gene>
    <name evidence="1" type="ORF">B4N89_04390</name>
</gene>
<evidence type="ECO:0008006" key="3">
    <source>
        <dbReference type="Google" id="ProtNLM"/>
    </source>
</evidence>
<dbReference type="EMBL" id="MWQN01000001">
    <property type="protein sequence ID" value="OPC80284.1"/>
    <property type="molecule type" value="Genomic_DNA"/>
</dbReference>
<keyword evidence="2" id="KW-1185">Reference proteome</keyword>
<name>A0A1T3NU19_9ACTN</name>
<protein>
    <recommendedName>
        <fullName evidence="3">Addiction module toxin RelE</fullName>
    </recommendedName>
</protein>
<proteinExistence type="predicted"/>
<evidence type="ECO:0000313" key="1">
    <source>
        <dbReference type="EMBL" id="OPC80284.1"/>
    </source>
</evidence>
<evidence type="ECO:0000313" key="2">
    <source>
        <dbReference type="Proteomes" id="UP000190037"/>
    </source>
</evidence>
<accession>A0A1T3NU19</accession>
<comment type="caution">
    <text evidence="1">The sequence shown here is derived from an EMBL/GenBank/DDBJ whole genome shotgun (WGS) entry which is preliminary data.</text>
</comment>
<dbReference type="STRING" id="159449.B4N89_04390"/>